<evidence type="ECO:0000256" key="5">
    <source>
        <dbReference type="ARBA" id="ARBA00026121"/>
    </source>
</evidence>
<comment type="caution">
    <text evidence="10">The sequence shown here is derived from an EMBL/GenBank/DDBJ whole genome shotgun (WGS) entry which is preliminary data.</text>
</comment>
<dbReference type="Pfam" id="PF00501">
    <property type="entry name" value="AMP-binding"/>
    <property type="match status" value="1"/>
</dbReference>
<dbReference type="GO" id="GO:0016874">
    <property type="term" value="F:ligase activity"/>
    <property type="evidence" value="ECO:0007669"/>
    <property type="project" value="UniProtKB-KW"/>
</dbReference>
<protein>
    <recommendedName>
        <fullName evidence="6">Long-chain-fatty-acid--CoA ligase</fullName>
        <ecNumber evidence="5">6.2.1.3</ecNumber>
    </recommendedName>
    <alternativeName>
        <fullName evidence="7">Long-chain acyl-CoA synthetase</fullName>
    </alternativeName>
</protein>
<evidence type="ECO:0000313" key="11">
    <source>
        <dbReference type="Proteomes" id="UP000271137"/>
    </source>
</evidence>
<comment type="subcellular location">
    <subcellularLocation>
        <location evidence="1">Membrane</location>
        <topology evidence="1">Peripheral membrane protein</topology>
    </subcellularLocation>
</comment>
<evidence type="ECO:0000256" key="2">
    <source>
        <dbReference type="ARBA" id="ARBA00005005"/>
    </source>
</evidence>
<proteinExistence type="predicted"/>
<evidence type="ECO:0000259" key="8">
    <source>
        <dbReference type="Pfam" id="PF00501"/>
    </source>
</evidence>
<organism evidence="10 11">
    <name type="scientific">Variovorax beijingensis</name>
    <dbReference type="NCBI Taxonomy" id="2496117"/>
    <lineage>
        <taxon>Bacteria</taxon>
        <taxon>Pseudomonadati</taxon>
        <taxon>Pseudomonadota</taxon>
        <taxon>Betaproteobacteria</taxon>
        <taxon>Burkholderiales</taxon>
        <taxon>Comamonadaceae</taxon>
        <taxon>Variovorax</taxon>
    </lineage>
</organism>
<evidence type="ECO:0000256" key="4">
    <source>
        <dbReference type="ARBA" id="ARBA00023136"/>
    </source>
</evidence>
<gene>
    <name evidence="10" type="ORF">EJO66_08435</name>
</gene>
<dbReference type="Proteomes" id="UP000271137">
    <property type="component" value="Unassembled WGS sequence"/>
</dbReference>
<keyword evidence="11" id="KW-1185">Reference proteome</keyword>
<keyword evidence="3 10" id="KW-0436">Ligase</keyword>
<accession>A0ABY0AA77</accession>
<dbReference type="InterPro" id="IPR042099">
    <property type="entry name" value="ANL_N_sf"/>
</dbReference>
<dbReference type="InterPro" id="IPR000873">
    <property type="entry name" value="AMP-dep_synth/lig_dom"/>
</dbReference>
<evidence type="ECO:0000259" key="9">
    <source>
        <dbReference type="Pfam" id="PF13193"/>
    </source>
</evidence>
<dbReference type="InterPro" id="IPR020845">
    <property type="entry name" value="AMP-binding_CS"/>
</dbReference>
<dbReference type="Gene3D" id="3.30.300.30">
    <property type="match status" value="1"/>
</dbReference>
<dbReference type="Gene3D" id="3.40.50.12780">
    <property type="entry name" value="N-terminal domain of ligase-like"/>
    <property type="match status" value="1"/>
</dbReference>
<evidence type="ECO:0000313" key="10">
    <source>
        <dbReference type="EMBL" id="RSZ40156.1"/>
    </source>
</evidence>
<dbReference type="PANTHER" id="PTHR43767">
    <property type="entry name" value="LONG-CHAIN-FATTY-ACID--COA LIGASE"/>
    <property type="match status" value="1"/>
</dbReference>
<dbReference type="PROSITE" id="PS00455">
    <property type="entry name" value="AMP_BINDING"/>
    <property type="match status" value="1"/>
</dbReference>
<dbReference type="EMBL" id="RXFQ01000004">
    <property type="protein sequence ID" value="RSZ40156.1"/>
    <property type="molecule type" value="Genomic_DNA"/>
</dbReference>
<evidence type="ECO:0000256" key="7">
    <source>
        <dbReference type="ARBA" id="ARBA00042773"/>
    </source>
</evidence>
<evidence type="ECO:0000256" key="6">
    <source>
        <dbReference type="ARBA" id="ARBA00039545"/>
    </source>
</evidence>
<reference evidence="10 11" key="1">
    <citation type="submission" date="2018-12" db="EMBL/GenBank/DDBJ databases">
        <title>The genome sequences of strain 502.</title>
        <authorList>
            <person name="Gao J."/>
            <person name="Sun J."/>
        </authorList>
    </citation>
    <scope>NUCLEOTIDE SEQUENCE [LARGE SCALE GENOMIC DNA]</scope>
    <source>
        <strain evidence="10 11">502</strain>
    </source>
</reference>
<feature type="domain" description="AMP-binding enzyme C-terminal" evidence="9">
    <location>
        <begin position="460"/>
        <end position="534"/>
    </location>
</feature>
<dbReference type="InterPro" id="IPR050237">
    <property type="entry name" value="ATP-dep_AMP-bd_enzyme"/>
</dbReference>
<dbReference type="EC" id="6.2.1.3" evidence="5"/>
<dbReference type="SUPFAM" id="SSF56801">
    <property type="entry name" value="Acetyl-CoA synthetase-like"/>
    <property type="match status" value="1"/>
</dbReference>
<sequence length="558" mass="59655">MEHRLWHAAYPAGLPRDVILDEQETLVTLLERAFTKHAARTAVTCAGESLTFAQVEHASALVARALQAAGLQRGDRVALLLHNNLIYPVALAAILRAGMVGVTMNPLYTARELAYQLADSGASALVAAEPFMGVVTEVLGQTQVRYVMTVPMQEVKQALFATASDASATVLSDGPRVVSLRDATAALPDADFASEQMRPSDLAFLQYTGGTTGVSKGACLTHRSVLASSLQMRSWLGLALDIDNFEIVTPLPLYHIFPLGTTLTALASGAHNRLVVNPRDAQALCAELKRAPFDMLIGVNTMFNAMVTLPELSGIDFSRCNVVIGAGASIQAAVAAKWVAAGGPPITEAYGLTETSPSVTFNAPGRNGTIGAPVPSTDVLIVDDAGDPVPLGTPGELLIKGPQVFAGYWNREDETRRSFTQDGWFRTGDIVTMDAKGLMYIVDRKKDMILVSGFNVYPNEIEGVVAMHPDVLECACVGVPDERSAEAPHLFVVRRVPGLGAEELEAHCRKLLAAYKVPRHITFLESLPKSAVGKILRKELRPISNSATDAAPKVEVGR</sequence>
<dbReference type="PANTHER" id="PTHR43767:SF8">
    <property type="entry name" value="LONG-CHAIN-FATTY-ACID--COA LIGASE"/>
    <property type="match status" value="1"/>
</dbReference>
<dbReference type="Pfam" id="PF13193">
    <property type="entry name" value="AMP-binding_C"/>
    <property type="match status" value="1"/>
</dbReference>
<dbReference type="RefSeq" id="WP_125965009.1">
    <property type="nucleotide sequence ID" value="NZ_CBFHCE010000051.1"/>
</dbReference>
<dbReference type="CDD" id="cd05936">
    <property type="entry name" value="FC-FACS_FadD_like"/>
    <property type="match status" value="1"/>
</dbReference>
<keyword evidence="4" id="KW-0472">Membrane</keyword>
<comment type="pathway">
    <text evidence="2">Lipid metabolism; fatty acid beta-oxidation.</text>
</comment>
<dbReference type="InterPro" id="IPR025110">
    <property type="entry name" value="AMP-bd_C"/>
</dbReference>
<dbReference type="InterPro" id="IPR045851">
    <property type="entry name" value="AMP-bd_C_sf"/>
</dbReference>
<name>A0ABY0AA77_9BURK</name>
<evidence type="ECO:0000256" key="3">
    <source>
        <dbReference type="ARBA" id="ARBA00022598"/>
    </source>
</evidence>
<feature type="domain" description="AMP-dependent synthetase/ligase" evidence="8">
    <location>
        <begin position="31"/>
        <end position="409"/>
    </location>
</feature>
<evidence type="ECO:0000256" key="1">
    <source>
        <dbReference type="ARBA" id="ARBA00004170"/>
    </source>
</evidence>